<gene>
    <name evidence="2" type="ORF">PR048_000935</name>
</gene>
<evidence type="ECO:0000313" key="2">
    <source>
        <dbReference type="EMBL" id="KAJ8895599.1"/>
    </source>
</evidence>
<feature type="region of interest" description="Disordered" evidence="1">
    <location>
        <begin position="476"/>
        <end position="521"/>
    </location>
</feature>
<name>A0ABQ9IH88_9NEOP</name>
<dbReference type="Proteomes" id="UP001159363">
    <property type="component" value="Chromosome 1"/>
</dbReference>
<dbReference type="EMBL" id="JARBHB010000001">
    <property type="protein sequence ID" value="KAJ8895599.1"/>
    <property type="molecule type" value="Genomic_DNA"/>
</dbReference>
<proteinExistence type="predicted"/>
<protein>
    <submittedName>
        <fullName evidence="2">Uncharacterized protein</fullName>
    </submittedName>
</protein>
<evidence type="ECO:0000256" key="1">
    <source>
        <dbReference type="SAM" id="MobiDB-lite"/>
    </source>
</evidence>
<sequence>MVKPISYFFLDGLDRRRVGNASSGVRGIRVLLARARRAPRRYAPSGVLVVLPVIEPVKLRPERLEMLSQSAARRRADLPRREATPSLPTTRFTLASLATRRIRLLCRVVAPRRLRREFQRRERASYSCGKATTHPQHPISHVYEPTKSVDFKATGAGVKSVGASGAQSSVCPGDICPVTFFLDGRHLVPGRWKGGRCGGASGNFHYPDTFHHEFAFLHLVPRTAIPHPINGHSSPPAPISLIQGTTSRSQGPSTAAFLVVGARSPSSGESLLQRITRIPRPITQRRHFRRGGNEGSTTKSAAIEDRIDVISRFASQYSLRRRREIRNADIFQWLLQTPLITSGGRTLRTPLPLVTGRLLSLRTQPLIHSSTPTQLVARRPAAIFIVSRLIIWKVQRTLRRAERTRSVIQSILHISAENNYDQSPRRAFVIRNPSLPCLHRRRYRMTTLFPSICSHQPESKGGGNGRSREHLPTSAIVRHDSHLRKSGSAPRGLKPGSPWWETSSLTAQPPRPLEKKEGKGHRFQLVTRRIL</sequence>
<organism evidence="2 3">
    <name type="scientific">Dryococelus australis</name>
    <dbReference type="NCBI Taxonomy" id="614101"/>
    <lineage>
        <taxon>Eukaryota</taxon>
        <taxon>Metazoa</taxon>
        <taxon>Ecdysozoa</taxon>
        <taxon>Arthropoda</taxon>
        <taxon>Hexapoda</taxon>
        <taxon>Insecta</taxon>
        <taxon>Pterygota</taxon>
        <taxon>Neoptera</taxon>
        <taxon>Polyneoptera</taxon>
        <taxon>Phasmatodea</taxon>
        <taxon>Verophasmatodea</taxon>
        <taxon>Anareolatae</taxon>
        <taxon>Phasmatidae</taxon>
        <taxon>Eurycanthinae</taxon>
        <taxon>Dryococelus</taxon>
    </lineage>
</organism>
<evidence type="ECO:0000313" key="3">
    <source>
        <dbReference type="Proteomes" id="UP001159363"/>
    </source>
</evidence>
<comment type="caution">
    <text evidence="2">The sequence shown here is derived from an EMBL/GenBank/DDBJ whole genome shotgun (WGS) entry which is preliminary data.</text>
</comment>
<reference evidence="2 3" key="1">
    <citation type="submission" date="2023-02" db="EMBL/GenBank/DDBJ databases">
        <title>LHISI_Scaffold_Assembly.</title>
        <authorList>
            <person name="Stuart O.P."/>
            <person name="Cleave R."/>
            <person name="Magrath M.J.L."/>
            <person name="Mikheyev A.S."/>
        </authorList>
    </citation>
    <scope>NUCLEOTIDE SEQUENCE [LARGE SCALE GENOMIC DNA]</scope>
    <source>
        <strain evidence="2">Daus_M_001</strain>
        <tissue evidence="2">Leg muscle</tissue>
    </source>
</reference>
<accession>A0ABQ9IH88</accession>
<keyword evidence="3" id="KW-1185">Reference proteome</keyword>